<name>A0A660L5I8_9BACL</name>
<dbReference type="RefSeq" id="WP_170143450.1">
    <property type="nucleotide sequence ID" value="NZ_RBIJ01000001.1"/>
</dbReference>
<dbReference type="EMBL" id="RBIJ01000001">
    <property type="protein sequence ID" value="RKQ88474.1"/>
    <property type="molecule type" value="Genomic_DNA"/>
</dbReference>
<dbReference type="Pfam" id="PF03323">
    <property type="entry name" value="GerA"/>
    <property type="match status" value="1"/>
</dbReference>
<dbReference type="AlphaFoldDB" id="A0A660L5I8"/>
<sequence length="457" mass="50282">MKKKDRSGTQDKSASPLRPQDALRRTFEGLADFVSRTLEDGPKRATLLYVKTVADEDKIQRYLVRVFFETDASRFRDYLKSHPFGIPYADEGQAAKMLLNGAVFVEFEGEPYLLDLRLLQDTGVQRTEVEPVLQGPLNSLSETLLVNLNLLRFRYKQVNLAIELGEIGTRSQTNVALVYDRDLVKSHVLEALRKAIQTPDLPALFAAGQLERVFAGKFTLFPSYMVTDRPDRILQEITHGKVALLLDGSEFALIAPAYFFDFFASMDDVYHPGIARLFFLTMRFTAVLVTLLTPALYVALTVYNPGAIRLPLTLSVAGSRAAVPFSAFFEVLFMMLAVELLLEASMRLPKSISAAATTVGGIILGQATTTAGIVSDVMILVIAVVAISSFVVPVNPMLYAVRIARYPLIGLASLFGLAGILVGFAVYLFALAERESFGEPYFYLPFSAGTSGKGVGR</sequence>
<keyword evidence="2 3" id="KW-0472">Membrane</keyword>
<dbReference type="InterPro" id="IPR050768">
    <property type="entry name" value="UPF0353/GerABKA_families"/>
</dbReference>
<proteinExistence type="inferred from homology"/>
<gene>
    <name evidence="4" type="ORF">C7438_0107</name>
</gene>
<evidence type="ECO:0000256" key="3">
    <source>
        <dbReference type="SAM" id="Phobius"/>
    </source>
</evidence>
<keyword evidence="3" id="KW-1133">Transmembrane helix</keyword>
<comment type="caution">
    <text evidence="4">The sequence shown here is derived from an EMBL/GenBank/DDBJ whole genome shotgun (WGS) entry which is preliminary data.</text>
</comment>
<organism evidence="4 5">
    <name type="scientific">Brockia lithotrophica</name>
    <dbReference type="NCBI Taxonomy" id="933949"/>
    <lineage>
        <taxon>Bacteria</taxon>
        <taxon>Bacillati</taxon>
        <taxon>Bacillota</taxon>
        <taxon>Bacilli</taxon>
        <taxon>Bacillales</taxon>
        <taxon>Bacillales Family X. Incertae Sedis</taxon>
        <taxon>Brockia</taxon>
    </lineage>
</organism>
<dbReference type="GO" id="GO:0016020">
    <property type="term" value="C:membrane"/>
    <property type="evidence" value="ECO:0007669"/>
    <property type="project" value="InterPro"/>
</dbReference>
<feature type="transmembrane region" description="Helical" evidence="3">
    <location>
        <begin position="408"/>
        <end position="430"/>
    </location>
</feature>
<dbReference type="PIRSF" id="PIRSF005690">
    <property type="entry name" value="GerBA"/>
    <property type="match status" value="1"/>
</dbReference>
<accession>A0A660L5I8</accession>
<evidence type="ECO:0000313" key="5">
    <source>
        <dbReference type="Proteomes" id="UP000267019"/>
    </source>
</evidence>
<keyword evidence="5" id="KW-1185">Reference proteome</keyword>
<dbReference type="GO" id="GO:0009847">
    <property type="term" value="P:spore germination"/>
    <property type="evidence" value="ECO:0007669"/>
    <property type="project" value="InterPro"/>
</dbReference>
<dbReference type="Proteomes" id="UP000267019">
    <property type="component" value="Unassembled WGS sequence"/>
</dbReference>
<dbReference type="PANTHER" id="PTHR22550:SF5">
    <property type="entry name" value="LEUCINE ZIPPER PROTEIN 4"/>
    <property type="match status" value="1"/>
</dbReference>
<feature type="transmembrane region" description="Helical" evidence="3">
    <location>
        <begin position="379"/>
        <end position="401"/>
    </location>
</feature>
<feature type="transmembrane region" description="Helical" evidence="3">
    <location>
        <begin position="284"/>
        <end position="303"/>
    </location>
</feature>
<comment type="similarity">
    <text evidence="1">Belongs to the GerABKA family.</text>
</comment>
<feature type="transmembrane region" description="Helical" evidence="3">
    <location>
        <begin position="354"/>
        <end position="373"/>
    </location>
</feature>
<dbReference type="PANTHER" id="PTHR22550">
    <property type="entry name" value="SPORE GERMINATION PROTEIN"/>
    <property type="match status" value="1"/>
</dbReference>
<keyword evidence="3" id="KW-0812">Transmembrane</keyword>
<evidence type="ECO:0000256" key="2">
    <source>
        <dbReference type="ARBA" id="ARBA00023136"/>
    </source>
</evidence>
<protein>
    <submittedName>
        <fullName evidence="4">Spore germination protein</fullName>
    </submittedName>
</protein>
<dbReference type="InterPro" id="IPR004995">
    <property type="entry name" value="Spore_Ger"/>
</dbReference>
<evidence type="ECO:0000256" key="1">
    <source>
        <dbReference type="ARBA" id="ARBA00005278"/>
    </source>
</evidence>
<evidence type="ECO:0000313" key="4">
    <source>
        <dbReference type="EMBL" id="RKQ88474.1"/>
    </source>
</evidence>
<reference evidence="4 5" key="1">
    <citation type="submission" date="2018-10" db="EMBL/GenBank/DDBJ databases">
        <title>Genomic Encyclopedia of Type Strains, Phase IV (KMG-IV): sequencing the most valuable type-strain genomes for metagenomic binning, comparative biology and taxonomic classification.</title>
        <authorList>
            <person name="Goeker M."/>
        </authorList>
    </citation>
    <scope>NUCLEOTIDE SEQUENCE [LARGE SCALE GENOMIC DNA]</scope>
    <source>
        <strain evidence="4 5">DSM 22653</strain>
    </source>
</reference>
<feature type="transmembrane region" description="Helical" evidence="3">
    <location>
        <begin position="323"/>
        <end position="342"/>
    </location>
</feature>